<dbReference type="eggNOG" id="ENOG502TKIG">
    <property type="taxonomic scope" value="Eukaryota"/>
</dbReference>
<proteinExistence type="predicted"/>
<gene>
    <name evidence="2" type="ORF">CBG26369</name>
    <name evidence="2" type="ORF">CBG_26369</name>
</gene>
<dbReference type="CTD" id="68917847"/>
<reference evidence="2 3" key="1">
    <citation type="journal article" date="2003" name="PLoS Biol.">
        <title>The genome sequence of Caenorhabditis briggsae: a platform for comparative genomics.</title>
        <authorList>
            <person name="Stein L.D."/>
            <person name="Bao Z."/>
            <person name="Blasiar D."/>
            <person name="Blumenthal T."/>
            <person name="Brent M.R."/>
            <person name="Chen N."/>
            <person name="Chinwalla A."/>
            <person name="Clarke L."/>
            <person name="Clee C."/>
            <person name="Coghlan A."/>
            <person name="Coulson A."/>
            <person name="D'Eustachio P."/>
            <person name="Fitch D.H."/>
            <person name="Fulton L.A."/>
            <person name="Fulton R.E."/>
            <person name="Griffiths-Jones S."/>
            <person name="Harris T.W."/>
            <person name="Hillier L.W."/>
            <person name="Kamath R."/>
            <person name="Kuwabara P.E."/>
            <person name="Mardis E.R."/>
            <person name="Marra M.A."/>
            <person name="Miner T.L."/>
            <person name="Minx P."/>
            <person name="Mullikin J.C."/>
            <person name="Plumb R.W."/>
            <person name="Rogers J."/>
            <person name="Schein J.E."/>
            <person name="Sohrmann M."/>
            <person name="Spieth J."/>
            <person name="Stajich J.E."/>
            <person name="Wei C."/>
            <person name="Willey D."/>
            <person name="Wilson R.K."/>
            <person name="Durbin R."/>
            <person name="Waterston R.H."/>
        </authorList>
    </citation>
    <scope>NUCLEOTIDE SEQUENCE [LARGE SCALE GENOMIC DNA]</scope>
    <source>
        <strain evidence="2 3">AF16</strain>
    </source>
</reference>
<evidence type="ECO:0000256" key="1">
    <source>
        <dbReference type="SAM" id="MobiDB-lite"/>
    </source>
</evidence>
<organism evidence="2 3">
    <name type="scientific">Caenorhabditis briggsae</name>
    <dbReference type="NCBI Taxonomy" id="6238"/>
    <lineage>
        <taxon>Eukaryota</taxon>
        <taxon>Metazoa</taxon>
        <taxon>Ecdysozoa</taxon>
        <taxon>Nematoda</taxon>
        <taxon>Chromadorea</taxon>
        <taxon>Rhabditida</taxon>
        <taxon>Rhabditina</taxon>
        <taxon>Rhabditomorpha</taxon>
        <taxon>Rhabditoidea</taxon>
        <taxon>Rhabditidae</taxon>
        <taxon>Peloderinae</taxon>
        <taxon>Caenorhabditis</taxon>
    </lineage>
</organism>
<dbReference type="InParanoid" id="B6IG35"/>
<reference evidence="2 3" key="2">
    <citation type="journal article" date="2011" name="PLoS Genet.">
        <title>Caenorhabditis briggsae recombinant inbred line genotypes reveal inter-strain incompatibility and the evolution of recombination.</title>
        <authorList>
            <person name="Ross J.A."/>
            <person name="Koboldt D.C."/>
            <person name="Staisch J.E."/>
            <person name="Chamberlin H.M."/>
            <person name="Gupta B.P."/>
            <person name="Miller R.D."/>
            <person name="Baird S.E."/>
            <person name="Haag E.S."/>
        </authorList>
    </citation>
    <scope>NUCLEOTIDE SEQUENCE [LARGE SCALE GENOMIC DNA]</scope>
    <source>
        <strain evidence="2 3">AF16</strain>
    </source>
</reference>
<dbReference type="Proteomes" id="UP000008549">
    <property type="component" value="Unassembled WGS sequence"/>
</dbReference>
<keyword evidence="3" id="KW-1185">Reference proteome</keyword>
<feature type="compositionally biased region" description="Polar residues" evidence="1">
    <location>
        <begin position="27"/>
        <end position="41"/>
    </location>
</feature>
<dbReference type="HOGENOM" id="CLU_2673329_0_0_1"/>
<dbReference type="KEGG" id="cbr:CBG_26369"/>
<dbReference type="AlphaFoldDB" id="B6IG35"/>
<feature type="region of interest" description="Disordered" evidence="1">
    <location>
        <begin position="20"/>
        <end position="48"/>
    </location>
</feature>
<accession>B6IG35</accession>
<dbReference type="RefSeq" id="XP_045098434.1">
    <property type="nucleotide sequence ID" value="XM_045235439.1"/>
</dbReference>
<protein>
    <submittedName>
        <fullName evidence="2">Protein CBG26369</fullName>
    </submittedName>
</protein>
<dbReference type="EMBL" id="HE601369">
    <property type="protein sequence ID" value="CAR98865.1"/>
    <property type="molecule type" value="Genomic_DNA"/>
</dbReference>
<dbReference type="GeneID" id="68917847"/>
<evidence type="ECO:0000313" key="3">
    <source>
        <dbReference type="Proteomes" id="UP000008549"/>
    </source>
</evidence>
<sequence>MFGLLARGVSAFVASVSGLQKDDSGIEGSSQDDSRSAKSTNSSIRRKSDSIKSAGIYVKVIFESNPTQRIYIFMI</sequence>
<evidence type="ECO:0000313" key="2">
    <source>
        <dbReference type="EMBL" id="CAR98865.1"/>
    </source>
</evidence>
<name>B6IG35_CAEBR</name>